<dbReference type="GO" id="GO:0000723">
    <property type="term" value="P:telomere maintenance"/>
    <property type="evidence" value="ECO:0007669"/>
    <property type="project" value="InterPro"/>
</dbReference>
<dbReference type="STRING" id="3847.A0A0R0KGL1"/>
<dbReference type="SUPFAM" id="SSF52540">
    <property type="entry name" value="P-loop containing nucleoside triphosphate hydrolases"/>
    <property type="match status" value="1"/>
</dbReference>
<reference evidence="5" key="2">
    <citation type="submission" date="2018-02" db="UniProtKB">
        <authorList>
            <consortium name="EnsemblPlants"/>
        </authorList>
    </citation>
    <scope>IDENTIFICATION</scope>
    <source>
        <strain evidence="5">Williams 82</strain>
    </source>
</reference>
<keyword evidence="1" id="KW-0067">ATP-binding</keyword>
<dbReference type="PANTHER" id="PTHR10492:SF78">
    <property type="entry name" value="ATP-DEPENDENT DNA HELICASE"/>
    <property type="match status" value="1"/>
</dbReference>
<dbReference type="InterPro" id="IPR049163">
    <property type="entry name" value="Pif1-like_2B_dom"/>
</dbReference>
<dbReference type="Proteomes" id="UP000008827">
    <property type="component" value="Chromosome 3"/>
</dbReference>
<organism evidence="4">
    <name type="scientific">Glycine max</name>
    <name type="common">Soybean</name>
    <name type="synonym">Glycine hispida</name>
    <dbReference type="NCBI Taxonomy" id="3847"/>
    <lineage>
        <taxon>Eukaryota</taxon>
        <taxon>Viridiplantae</taxon>
        <taxon>Streptophyta</taxon>
        <taxon>Embryophyta</taxon>
        <taxon>Tracheophyta</taxon>
        <taxon>Spermatophyta</taxon>
        <taxon>Magnoliopsida</taxon>
        <taxon>eudicotyledons</taxon>
        <taxon>Gunneridae</taxon>
        <taxon>Pentapetalae</taxon>
        <taxon>rosids</taxon>
        <taxon>fabids</taxon>
        <taxon>Fabales</taxon>
        <taxon>Fabaceae</taxon>
        <taxon>Papilionoideae</taxon>
        <taxon>50 kb inversion clade</taxon>
        <taxon>NPAAA clade</taxon>
        <taxon>indigoferoid/millettioid clade</taxon>
        <taxon>Phaseoleae</taxon>
        <taxon>Glycine</taxon>
        <taxon>Glycine subgen. Soja</taxon>
    </lineage>
</organism>
<comment type="catalytic activity">
    <reaction evidence="1">
        <text>ATP + H2O = ADP + phosphate + H(+)</text>
        <dbReference type="Rhea" id="RHEA:13065"/>
        <dbReference type="ChEBI" id="CHEBI:15377"/>
        <dbReference type="ChEBI" id="CHEBI:15378"/>
        <dbReference type="ChEBI" id="CHEBI:30616"/>
        <dbReference type="ChEBI" id="CHEBI:43474"/>
        <dbReference type="ChEBI" id="CHEBI:456216"/>
        <dbReference type="EC" id="5.6.2.3"/>
    </reaction>
</comment>
<dbReference type="GO" id="GO:0006310">
    <property type="term" value="P:DNA recombination"/>
    <property type="evidence" value="ECO:0007669"/>
    <property type="project" value="UniProtKB-KW"/>
</dbReference>
<keyword evidence="6" id="KW-1185">Reference proteome</keyword>
<sequence length="683" mass="79413">MSVENFHHIGSLLPNPECTPKFSQLYIYDTNNEIRNNMFVVRVIRLLQCIMPKPTMKLRILGKRDHDYRRYNLLVALEVASLIPGDFDFADAKKILDTYSTIESLILKWFKTHQNEKTEIYKGVLEAILRGETDPLTLGRRIVLSSSFVGGARYMHKNYQYHYLDHDVYHVSKRRDIGLEIKKGEYFLDNRFVVSYNKQLLLLFNAHINVEWYNQSRSIKIFSFDINHSEPSIEGLPFHFPDEQVVGYRDDDPIQEVNQKYLEAINLTYSYFPREIFYMRTLLNYVKRPHSYSQTRTTNNIDYPKFKEACYAMGLLNDDKVYIDANHAIVESTIIEACQMSNWPTMPQPNLSNVAEIGNRLIYDELNYDTNLLAEQHSQLMTTMIKEQRTIYDIIMDRVANDKPSLFFVFGYRSIRKTFIWRSLFAIPLNVDENSTCDIKQGSQLATLLSRTNIIIWDEAPMTHKHCFEVVDRTFRDIGKLWCWGDSRQILLIPKGTRQKIVNATINSSYLWHFCEVVTLNTNMRLQTGSSTANVNEKKKVFFDWVLGVADNSIGECNDVNIDFPIPHALIEKGNFELLKVIVNSTYPTFLDNLNDKSYFQERDVLAPKNDIVNIVNDYIDVHNLEFLNKISTFGLPNHMLSLKIGVPIVLLRNIDQASGLCNGTHLIITKMRKYILEGDIIS</sequence>
<evidence type="ECO:0000313" key="6">
    <source>
        <dbReference type="Proteomes" id="UP000008827"/>
    </source>
</evidence>
<keyword evidence="1" id="KW-0547">Nucleotide-binding</keyword>
<comment type="cofactor">
    <cofactor evidence="1">
        <name>Mg(2+)</name>
        <dbReference type="ChEBI" id="CHEBI:18420"/>
    </cofactor>
</comment>
<dbReference type="AlphaFoldDB" id="A0A0R0KGL1"/>
<dbReference type="PaxDb" id="3847-GLYMA03G22431.1"/>
<keyword evidence="1" id="KW-0233">DNA recombination</keyword>
<keyword evidence="1" id="KW-0378">Hydrolase</keyword>
<evidence type="ECO:0000259" key="3">
    <source>
        <dbReference type="Pfam" id="PF21530"/>
    </source>
</evidence>
<evidence type="ECO:0000313" key="4">
    <source>
        <dbReference type="EMBL" id="KRH66198.1"/>
    </source>
</evidence>
<dbReference type="EMBL" id="CM000836">
    <property type="protein sequence ID" value="KRH66198.1"/>
    <property type="molecule type" value="Genomic_DNA"/>
</dbReference>
<keyword evidence="1" id="KW-0227">DNA damage</keyword>
<dbReference type="EnsemblPlants" id="KRH66198">
    <property type="protein sequence ID" value="KRH66198"/>
    <property type="gene ID" value="GLYMA_03G089900"/>
</dbReference>
<evidence type="ECO:0000256" key="1">
    <source>
        <dbReference type="RuleBase" id="RU363044"/>
    </source>
</evidence>
<reference evidence="4" key="3">
    <citation type="submission" date="2018-07" db="EMBL/GenBank/DDBJ databases">
        <title>WGS assembly of Glycine max.</title>
        <authorList>
            <person name="Schmutz J."/>
            <person name="Cannon S."/>
            <person name="Schlueter J."/>
            <person name="Ma J."/>
            <person name="Mitros T."/>
            <person name="Nelson W."/>
            <person name="Hyten D."/>
            <person name="Song Q."/>
            <person name="Thelen J."/>
            <person name="Cheng J."/>
            <person name="Xu D."/>
            <person name="Hellsten U."/>
            <person name="May G."/>
            <person name="Yu Y."/>
            <person name="Sakurai T."/>
            <person name="Umezawa T."/>
            <person name="Bhattacharyya M."/>
            <person name="Sandhu D."/>
            <person name="Valliyodan B."/>
            <person name="Lindquist E."/>
            <person name="Peto M."/>
            <person name="Grant D."/>
            <person name="Shu S."/>
            <person name="Goodstein D."/>
            <person name="Barry K."/>
            <person name="Futrell-Griggs M."/>
            <person name="Abernathy B."/>
            <person name="Du J."/>
            <person name="Tian Z."/>
            <person name="Zhu L."/>
            <person name="Gill N."/>
            <person name="Joshi T."/>
            <person name="Libault M."/>
            <person name="Sethuraman A."/>
            <person name="Zhang X."/>
            <person name="Shinozaki K."/>
            <person name="Nguyen H."/>
            <person name="Wing R."/>
            <person name="Cregan P."/>
            <person name="Specht J."/>
            <person name="Grimwood J."/>
            <person name="Rokhsar D."/>
            <person name="Stacey G."/>
            <person name="Shoemaker R."/>
            <person name="Jackson S."/>
        </authorList>
    </citation>
    <scope>NUCLEOTIDE SEQUENCE</scope>
    <source>
        <tissue evidence="4">Callus</tissue>
    </source>
</reference>
<dbReference type="GO" id="GO:0005524">
    <property type="term" value="F:ATP binding"/>
    <property type="evidence" value="ECO:0007669"/>
    <property type="project" value="UniProtKB-KW"/>
</dbReference>
<name>A0A0R0KGL1_SOYBN</name>
<dbReference type="Gramene" id="KRH66198">
    <property type="protein sequence ID" value="KRH66198"/>
    <property type="gene ID" value="GLYMA_03G089900"/>
</dbReference>
<dbReference type="Pfam" id="PF21530">
    <property type="entry name" value="Pif1_2B_dom"/>
    <property type="match status" value="1"/>
</dbReference>
<comment type="similarity">
    <text evidence="1">Belongs to the helicase family.</text>
</comment>
<dbReference type="InterPro" id="IPR027417">
    <property type="entry name" value="P-loop_NTPase"/>
</dbReference>
<proteinExistence type="inferred from homology"/>
<evidence type="ECO:0000259" key="2">
    <source>
        <dbReference type="Pfam" id="PF05970"/>
    </source>
</evidence>
<feature type="domain" description="DNA helicase Pif1-like DEAD-box helicase" evidence="2">
    <location>
        <begin position="423"/>
        <end position="556"/>
    </location>
</feature>
<keyword evidence="1" id="KW-0234">DNA repair</keyword>
<dbReference type="InParanoid" id="A0A0R0KGL1"/>
<dbReference type="Gene3D" id="3.40.50.300">
    <property type="entry name" value="P-loop containing nucleotide triphosphate hydrolases"/>
    <property type="match status" value="1"/>
</dbReference>
<reference evidence="4 5" key="1">
    <citation type="journal article" date="2010" name="Nature">
        <title>Genome sequence of the palaeopolyploid soybean.</title>
        <authorList>
            <person name="Schmutz J."/>
            <person name="Cannon S.B."/>
            <person name="Schlueter J."/>
            <person name="Ma J."/>
            <person name="Mitros T."/>
            <person name="Nelson W."/>
            <person name="Hyten D.L."/>
            <person name="Song Q."/>
            <person name="Thelen J.J."/>
            <person name="Cheng J."/>
            <person name="Xu D."/>
            <person name="Hellsten U."/>
            <person name="May G.D."/>
            <person name="Yu Y."/>
            <person name="Sakurai T."/>
            <person name="Umezawa T."/>
            <person name="Bhattacharyya M.K."/>
            <person name="Sandhu D."/>
            <person name="Valliyodan B."/>
            <person name="Lindquist E."/>
            <person name="Peto M."/>
            <person name="Grant D."/>
            <person name="Shu S."/>
            <person name="Goodstein D."/>
            <person name="Barry K."/>
            <person name="Futrell-Griggs M."/>
            <person name="Abernathy B."/>
            <person name="Du J."/>
            <person name="Tian Z."/>
            <person name="Zhu L."/>
            <person name="Gill N."/>
            <person name="Joshi T."/>
            <person name="Libault M."/>
            <person name="Sethuraman A."/>
            <person name="Zhang X.-C."/>
            <person name="Shinozaki K."/>
            <person name="Nguyen H.T."/>
            <person name="Wing R.A."/>
            <person name="Cregan P."/>
            <person name="Specht J."/>
            <person name="Grimwood J."/>
            <person name="Rokhsar D."/>
            <person name="Stacey G."/>
            <person name="Shoemaker R.C."/>
            <person name="Jackson S.A."/>
        </authorList>
    </citation>
    <scope>NUCLEOTIDE SEQUENCE</scope>
    <source>
        <strain evidence="5">cv. Williams 82</strain>
        <tissue evidence="4">Callus</tissue>
    </source>
</reference>
<dbReference type="InterPro" id="IPR010285">
    <property type="entry name" value="DNA_helicase_pif1-like_DEAD"/>
</dbReference>
<keyword evidence="1" id="KW-0347">Helicase</keyword>
<gene>
    <name evidence="4" type="ORF">GLYMA_03G089900</name>
</gene>
<evidence type="ECO:0000313" key="5">
    <source>
        <dbReference type="EnsemblPlants" id="KRH66198"/>
    </source>
</evidence>
<feature type="domain" description="DNA helicase Pif1-like 2B" evidence="3">
    <location>
        <begin position="626"/>
        <end position="671"/>
    </location>
</feature>
<protein>
    <recommendedName>
        <fullName evidence="1">ATP-dependent DNA helicase</fullName>
        <ecNumber evidence="1">5.6.2.3</ecNumber>
    </recommendedName>
</protein>
<dbReference type="GO" id="GO:0016787">
    <property type="term" value="F:hydrolase activity"/>
    <property type="evidence" value="ECO:0007669"/>
    <property type="project" value="UniProtKB-KW"/>
</dbReference>
<dbReference type="Pfam" id="PF05970">
    <property type="entry name" value="PIF1"/>
    <property type="match status" value="1"/>
</dbReference>
<accession>A0A0R0KGL1</accession>
<dbReference type="EC" id="5.6.2.3" evidence="1"/>
<dbReference type="GO" id="GO:0043139">
    <property type="term" value="F:5'-3' DNA helicase activity"/>
    <property type="evidence" value="ECO:0007669"/>
    <property type="project" value="UniProtKB-EC"/>
</dbReference>
<dbReference type="PANTHER" id="PTHR10492">
    <property type="match status" value="1"/>
</dbReference>
<dbReference type="GO" id="GO:0006281">
    <property type="term" value="P:DNA repair"/>
    <property type="evidence" value="ECO:0007669"/>
    <property type="project" value="UniProtKB-KW"/>
</dbReference>